<dbReference type="PANTHER" id="PTHR30329">
    <property type="entry name" value="STATOR ELEMENT OF FLAGELLAR MOTOR COMPLEX"/>
    <property type="match status" value="1"/>
</dbReference>
<accession>A0ABQ0A085</accession>
<name>A0ABQ0A085_9GAMM</name>
<sequence length="327" mass="36712">MFGKRCMNTVKSLMTPLIISLIAFVSGTAGAQTLKFAGGPENTYWMLSGNVFECRFEQPVPGYGTAVFVQRAGEDVTFTLETRRNLMSRTPARISIAPPPWQPSTRSEPLGLVSMNASSPVLALDYGRSNQFMHALREGRMPTVSHETYYDSGRFIQVQVSAVEFEKAFQDYLLCAAQLLNVNFEQIERSKVRFKTGGEALSQEDLEVLDRIIYYVKNDPRVTAIYLDGHTDSIGRRYDNRQISKRRAEAVERYLLVNDIPPEIITTRFHGSRYPVADNATAKGRAENRRVTVRLEVDKDMPLPDEMLFKLPEDASVLPGSLAGSGR</sequence>
<dbReference type="InterPro" id="IPR006664">
    <property type="entry name" value="OMP_bac"/>
</dbReference>
<evidence type="ECO:0000313" key="7">
    <source>
        <dbReference type="Proteomes" id="UP001481413"/>
    </source>
</evidence>
<dbReference type="EMBL" id="BAABWH010000004">
    <property type="protein sequence ID" value="GAA6145802.1"/>
    <property type="molecule type" value="Genomic_DNA"/>
</dbReference>
<dbReference type="Gene3D" id="2.60.40.2540">
    <property type="match status" value="1"/>
</dbReference>
<dbReference type="Pfam" id="PF00691">
    <property type="entry name" value="OmpA"/>
    <property type="match status" value="1"/>
</dbReference>
<dbReference type="PRINTS" id="PR01021">
    <property type="entry name" value="OMPADOMAIN"/>
</dbReference>
<organism evidence="6 7">
    <name type="scientific">Thalassolituus maritimus</name>
    <dbReference type="NCBI Taxonomy" id="484498"/>
    <lineage>
        <taxon>Bacteria</taxon>
        <taxon>Pseudomonadati</taxon>
        <taxon>Pseudomonadota</taxon>
        <taxon>Gammaproteobacteria</taxon>
        <taxon>Oceanospirillales</taxon>
        <taxon>Oceanospirillaceae</taxon>
        <taxon>Thalassolituus</taxon>
    </lineage>
</organism>
<dbReference type="InterPro" id="IPR036737">
    <property type="entry name" value="OmpA-like_sf"/>
</dbReference>
<protein>
    <submittedName>
        <fullName evidence="6">OmpA family protein</fullName>
    </submittedName>
</protein>
<dbReference type="InterPro" id="IPR006665">
    <property type="entry name" value="OmpA-like"/>
</dbReference>
<comment type="subcellular location">
    <subcellularLocation>
        <location evidence="1">Cell outer membrane</location>
    </subcellularLocation>
</comment>
<evidence type="ECO:0000256" key="4">
    <source>
        <dbReference type="SAM" id="SignalP"/>
    </source>
</evidence>
<dbReference type="Gene3D" id="3.30.1330.60">
    <property type="entry name" value="OmpA-like domain"/>
    <property type="match status" value="1"/>
</dbReference>
<evidence type="ECO:0000259" key="5">
    <source>
        <dbReference type="PROSITE" id="PS51123"/>
    </source>
</evidence>
<evidence type="ECO:0000256" key="2">
    <source>
        <dbReference type="ARBA" id="ARBA00023136"/>
    </source>
</evidence>
<dbReference type="Pfam" id="PF18393">
    <property type="entry name" value="MotY_N"/>
    <property type="match status" value="1"/>
</dbReference>
<dbReference type="SUPFAM" id="SSF103088">
    <property type="entry name" value="OmpA-like"/>
    <property type="match status" value="1"/>
</dbReference>
<dbReference type="Proteomes" id="UP001481413">
    <property type="component" value="Unassembled WGS sequence"/>
</dbReference>
<dbReference type="PRINTS" id="PR01023">
    <property type="entry name" value="NAFLGMOTY"/>
</dbReference>
<feature type="domain" description="OmpA-like" evidence="5">
    <location>
        <begin position="182"/>
        <end position="299"/>
    </location>
</feature>
<dbReference type="InterPro" id="IPR050330">
    <property type="entry name" value="Bact_OuterMem_StrucFunc"/>
</dbReference>
<dbReference type="InterPro" id="IPR041544">
    <property type="entry name" value="MotY_N"/>
</dbReference>
<comment type="caution">
    <text evidence="6">The sequence shown here is derived from an EMBL/GenBank/DDBJ whole genome shotgun (WGS) entry which is preliminary data.</text>
</comment>
<gene>
    <name evidence="6" type="ORF">NBRC116585_19200</name>
</gene>
<evidence type="ECO:0000313" key="6">
    <source>
        <dbReference type="EMBL" id="GAA6145802.1"/>
    </source>
</evidence>
<evidence type="ECO:0000256" key="1">
    <source>
        <dbReference type="ARBA" id="ARBA00004442"/>
    </source>
</evidence>
<evidence type="ECO:0000256" key="3">
    <source>
        <dbReference type="PROSITE-ProRule" id="PRU00473"/>
    </source>
</evidence>
<feature type="signal peptide" evidence="4">
    <location>
        <begin position="1"/>
        <end position="31"/>
    </location>
</feature>
<dbReference type="PANTHER" id="PTHR30329:SF17">
    <property type="entry name" value="LIPOPROTEIN YFIB-RELATED"/>
    <property type="match status" value="1"/>
</dbReference>
<dbReference type="CDD" id="cd07185">
    <property type="entry name" value="OmpA_C-like"/>
    <property type="match status" value="1"/>
</dbReference>
<proteinExistence type="predicted"/>
<keyword evidence="7" id="KW-1185">Reference proteome</keyword>
<reference evidence="6 7" key="1">
    <citation type="submission" date="2024-04" db="EMBL/GenBank/DDBJ databases">
        <title>Draft genome sequence of Thalassolituus maritimus NBRC 116585.</title>
        <authorList>
            <person name="Miyakawa T."/>
            <person name="Kusuya Y."/>
            <person name="Miura T."/>
        </authorList>
    </citation>
    <scope>NUCLEOTIDE SEQUENCE [LARGE SCALE GENOMIC DNA]</scope>
    <source>
        <strain evidence="6 7">5NW40-0001</strain>
    </source>
</reference>
<keyword evidence="2 3" id="KW-0472">Membrane</keyword>
<dbReference type="PROSITE" id="PS51123">
    <property type="entry name" value="OMPA_2"/>
    <property type="match status" value="1"/>
</dbReference>
<feature type="chain" id="PRO_5045473090" evidence="4">
    <location>
        <begin position="32"/>
        <end position="327"/>
    </location>
</feature>
<keyword evidence="4" id="KW-0732">Signal</keyword>